<organism evidence="2 3">
    <name type="scientific">Flavobacterium soyae</name>
    <dbReference type="NCBI Taxonomy" id="2903098"/>
    <lineage>
        <taxon>Bacteria</taxon>
        <taxon>Pseudomonadati</taxon>
        <taxon>Bacteroidota</taxon>
        <taxon>Flavobacteriia</taxon>
        <taxon>Flavobacteriales</taxon>
        <taxon>Flavobacteriaceae</taxon>
        <taxon>Flavobacterium</taxon>
    </lineage>
</organism>
<dbReference type="RefSeq" id="WP_232677588.1">
    <property type="nucleotide sequence ID" value="NZ_CP150845.1"/>
</dbReference>
<feature type="domain" description="EthD" evidence="1">
    <location>
        <begin position="23"/>
        <end position="95"/>
    </location>
</feature>
<evidence type="ECO:0000313" key="3">
    <source>
        <dbReference type="Proteomes" id="UP001623852"/>
    </source>
</evidence>
<dbReference type="Gene3D" id="3.30.70.100">
    <property type="match status" value="1"/>
</dbReference>
<dbReference type="Proteomes" id="UP001623852">
    <property type="component" value="Chromosome"/>
</dbReference>
<evidence type="ECO:0000313" key="2">
    <source>
        <dbReference type="EMBL" id="WYZ21057.1"/>
    </source>
</evidence>
<dbReference type="SUPFAM" id="SSF54909">
    <property type="entry name" value="Dimeric alpha+beta barrel"/>
    <property type="match status" value="1"/>
</dbReference>
<gene>
    <name evidence="2" type="ORF">AABD74_06245</name>
</gene>
<protein>
    <submittedName>
        <fullName evidence="2">EthD family reductase</fullName>
    </submittedName>
</protein>
<reference evidence="2 3" key="1">
    <citation type="submission" date="2024-03" db="EMBL/GenBank/DDBJ databases">
        <title>Flavobacterium soyae.</title>
        <authorList>
            <person name="Zheng W."/>
        </authorList>
    </citation>
    <scope>NUCLEOTIDE SEQUENCE [LARGE SCALE GENOMIC DNA]</scope>
    <source>
        <strain evidence="2 3">55</strain>
    </source>
</reference>
<dbReference type="InterPro" id="IPR009799">
    <property type="entry name" value="EthD_dom"/>
</dbReference>
<proteinExistence type="predicted"/>
<evidence type="ECO:0000259" key="1">
    <source>
        <dbReference type="Pfam" id="PF07110"/>
    </source>
</evidence>
<dbReference type="InterPro" id="IPR011008">
    <property type="entry name" value="Dimeric_a/b-barrel"/>
</dbReference>
<dbReference type="Pfam" id="PF07110">
    <property type="entry name" value="EthD"/>
    <property type="match status" value="1"/>
</dbReference>
<accession>A0ABZ2UHR3</accession>
<dbReference type="NCBIfam" id="TIGR02118">
    <property type="entry name" value="EthD family reductase"/>
    <property type="match status" value="1"/>
</dbReference>
<keyword evidence="3" id="KW-1185">Reference proteome</keyword>
<name>A0ABZ2UHR3_9FLAO</name>
<dbReference type="PANTHER" id="PTHR40260">
    <property type="entry name" value="BLR8190 PROTEIN"/>
    <property type="match status" value="1"/>
</dbReference>
<dbReference type="PANTHER" id="PTHR40260:SF2">
    <property type="entry name" value="BLR8190 PROTEIN"/>
    <property type="match status" value="1"/>
</dbReference>
<sequence length="107" mass="12184">MEKGMIKLIAYYKNLDGKKFNLDYYQNSHLPMIKRLTGDALKHVAVDKGVAGGEPGSKPFYHIVAHLYFDSMETFENSLVPHFAEIMSDVPNYTDIEPVFQISEVVE</sequence>
<dbReference type="EMBL" id="CP150845">
    <property type="protein sequence ID" value="WYZ21057.1"/>
    <property type="molecule type" value="Genomic_DNA"/>
</dbReference>